<dbReference type="InterPro" id="IPR050310">
    <property type="entry name" value="VPS10-sortilin"/>
</dbReference>
<accession>A0A3Q2Y4E5</accession>
<sequence>MAPRYAFCLLLLFSSEWTRVSSISTCTPDVRCSLSGHLAHISAPPRELLAQDLAHFGALPVGDFVGSPGGDGSSEVTAAIAGSSPKVEAPPARQEDACCPQENASDYQAKLSPPDNQNDVDGEENGDDVDSTADENRRGRSARGAETWADVGGEGAHEASLPDPVEVQLASSTFALAGDTAHNQAMVHWSGQNSSVILMLTKYYDFSSGRVTESSLWRSTDYGSTYEKLNEKAGPKTILSYLYVSPNNKRKVSVKLKARGPDLPRHIILRGLRKQIKHVNFHDAC</sequence>
<organism evidence="3 4">
    <name type="scientific">Hippocampus comes</name>
    <name type="common">Tiger tail seahorse</name>
    <dbReference type="NCBI Taxonomy" id="109280"/>
    <lineage>
        <taxon>Eukaryota</taxon>
        <taxon>Metazoa</taxon>
        <taxon>Chordata</taxon>
        <taxon>Craniata</taxon>
        <taxon>Vertebrata</taxon>
        <taxon>Euteleostomi</taxon>
        <taxon>Actinopterygii</taxon>
        <taxon>Neopterygii</taxon>
        <taxon>Teleostei</taxon>
        <taxon>Neoteleostei</taxon>
        <taxon>Acanthomorphata</taxon>
        <taxon>Syngnathiaria</taxon>
        <taxon>Syngnathiformes</taxon>
        <taxon>Syngnathoidei</taxon>
        <taxon>Syngnathidae</taxon>
        <taxon>Hippocampus</taxon>
    </lineage>
</organism>
<dbReference type="GO" id="GO:0006892">
    <property type="term" value="P:post-Golgi vesicle-mediated transport"/>
    <property type="evidence" value="ECO:0007669"/>
    <property type="project" value="TreeGrafter"/>
</dbReference>
<evidence type="ECO:0008006" key="5">
    <source>
        <dbReference type="Google" id="ProtNLM"/>
    </source>
</evidence>
<evidence type="ECO:0000256" key="1">
    <source>
        <dbReference type="SAM" id="MobiDB-lite"/>
    </source>
</evidence>
<dbReference type="AlphaFoldDB" id="A0A3Q2Y4E5"/>
<feature type="chain" id="PRO_5018754610" description="Sortilin N-terminal domain-containing protein" evidence="2">
    <location>
        <begin position="23"/>
        <end position="285"/>
    </location>
</feature>
<dbReference type="STRING" id="109280.ENSHCOP00000012361"/>
<reference evidence="3" key="1">
    <citation type="submission" date="2025-08" db="UniProtKB">
        <authorList>
            <consortium name="Ensembl"/>
        </authorList>
    </citation>
    <scope>IDENTIFICATION</scope>
</reference>
<dbReference type="GO" id="GO:0016020">
    <property type="term" value="C:membrane"/>
    <property type="evidence" value="ECO:0007669"/>
    <property type="project" value="TreeGrafter"/>
</dbReference>
<feature type="signal peptide" evidence="2">
    <location>
        <begin position="1"/>
        <end position="22"/>
    </location>
</feature>
<dbReference type="GO" id="GO:0005794">
    <property type="term" value="C:Golgi apparatus"/>
    <property type="evidence" value="ECO:0007669"/>
    <property type="project" value="TreeGrafter"/>
</dbReference>
<keyword evidence="4" id="KW-1185">Reference proteome</keyword>
<keyword evidence="2" id="KW-0732">Signal</keyword>
<dbReference type="Ensembl" id="ENSHCOT00000019360.1">
    <property type="protein sequence ID" value="ENSHCOP00000012361.1"/>
    <property type="gene ID" value="ENSHCOG00000015365.1"/>
</dbReference>
<evidence type="ECO:0000313" key="3">
    <source>
        <dbReference type="Ensembl" id="ENSHCOP00000012361.1"/>
    </source>
</evidence>
<protein>
    <recommendedName>
        <fullName evidence="5">Sortilin N-terminal domain-containing protein</fullName>
    </recommendedName>
</protein>
<dbReference type="PANTHER" id="PTHR12106:SF8">
    <property type="entry name" value="VPS10 DOMAIN-CONTAINING RECEPTOR SORCS1"/>
    <property type="match status" value="1"/>
</dbReference>
<evidence type="ECO:0000313" key="4">
    <source>
        <dbReference type="Proteomes" id="UP000264820"/>
    </source>
</evidence>
<dbReference type="Proteomes" id="UP000264820">
    <property type="component" value="Unplaced"/>
</dbReference>
<dbReference type="PANTHER" id="PTHR12106">
    <property type="entry name" value="SORTILIN RELATED"/>
    <property type="match status" value="1"/>
</dbReference>
<reference evidence="3" key="2">
    <citation type="submission" date="2025-09" db="UniProtKB">
        <authorList>
            <consortium name="Ensembl"/>
        </authorList>
    </citation>
    <scope>IDENTIFICATION</scope>
</reference>
<name>A0A3Q2Y4E5_HIPCM</name>
<dbReference type="GeneTree" id="ENSGT01030000234563"/>
<feature type="region of interest" description="Disordered" evidence="1">
    <location>
        <begin position="106"/>
        <end position="160"/>
    </location>
</feature>
<proteinExistence type="predicted"/>
<feature type="compositionally biased region" description="Acidic residues" evidence="1">
    <location>
        <begin position="118"/>
        <end position="133"/>
    </location>
</feature>
<evidence type="ECO:0000256" key="2">
    <source>
        <dbReference type="SAM" id="SignalP"/>
    </source>
</evidence>